<evidence type="ECO:0000256" key="11">
    <source>
        <dbReference type="ARBA" id="ARBA00038887"/>
    </source>
</evidence>
<dbReference type="Pfam" id="PF00480">
    <property type="entry name" value="ROK"/>
    <property type="match status" value="1"/>
</dbReference>
<dbReference type="Gene3D" id="3.30.420.40">
    <property type="match status" value="2"/>
</dbReference>
<evidence type="ECO:0000256" key="2">
    <source>
        <dbReference type="ARBA" id="ARBA00006479"/>
    </source>
</evidence>
<keyword evidence="7" id="KW-0862">Zinc</keyword>
<dbReference type="FunFam" id="3.30.420.40:FF:000153">
    <property type="entry name" value="Putative fructokinase"/>
    <property type="match status" value="1"/>
</dbReference>
<evidence type="ECO:0000256" key="7">
    <source>
        <dbReference type="ARBA" id="ARBA00022833"/>
    </source>
</evidence>
<dbReference type="GO" id="GO:0005524">
    <property type="term" value="F:ATP binding"/>
    <property type="evidence" value="ECO:0007669"/>
    <property type="project" value="UniProtKB-KW"/>
</dbReference>
<comment type="catalytic activity">
    <reaction evidence="12">
        <text>D-fructose + ATP = D-fructose 6-phosphate + ADP + H(+)</text>
        <dbReference type="Rhea" id="RHEA:16125"/>
        <dbReference type="ChEBI" id="CHEBI:15378"/>
        <dbReference type="ChEBI" id="CHEBI:30616"/>
        <dbReference type="ChEBI" id="CHEBI:37721"/>
        <dbReference type="ChEBI" id="CHEBI:61527"/>
        <dbReference type="ChEBI" id="CHEBI:456216"/>
        <dbReference type="EC" id="2.7.1.4"/>
    </reaction>
</comment>
<evidence type="ECO:0000313" key="14">
    <source>
        <dbReference type="Proteomes" id="UP000664859"/>
    </source>
</evidence>
<dbReference type="PANTHER" id="PTHR42742:SF3">
    <property type="entry name" value="FRUCTOKINASE"/>
    <property type="match status" value="1"/>
</dbReference>
<gene>
    <name evidence="13" type="ORF">JKP88DRAFT_206841</name>
</gene>
<name>A0A836CJY8_9STRA</name>
<proteinExistence type="inferred from homology"/>
<evidence type="ECO:0000256" key="10">
    <source>
        <dbReference type="ARBA" id="ARBA00023277"/>
    </source>
</evidence>
<dbReference type="InterPro" id="IPR000600">
    <property type="entry name" value="ROK"/>
</dbReference>
<dbReference type="OrthoDB" id="10260668at2759"/>
<keyword evidence="9" id="KW-0460">Magnesium</keyword>
<evidence type="ECO:0000313" key="13">
    <source>
        <dbReference type="EMBL" id="KAG5188078.1"/>
    </source>
</evidence>
<comment type="caution">
    <text evidence="13">The sequence shown here is derived from an EMBL/GenBank/DDBJ whole genome shotgun (WGS) entry which is preliminary data.</text>
</comment>
<dbReference type="InterPro" id="IPR049874">
    <property type="entry name" value="ROK_cs"/>
</dbReference>
<keyword evidence="4" id="KW-0479">Metal-binding</keyword>
<dbReference type="GO" id="GO:0046872">
    <property type="term" value="F:metal ion binding"/>
    <property type="evidence" value="ECO:0007669"/>
    <property type="project" value="UniProtKB-KW"/>
</dbReference>
<keyword evidence="8" id="KW-0067">ATP-binding</keyword>
<dbReference type="PANTHER" id="PTHR42742">
    <property type="entry name" value="TRANSCRIPTIONAL REPRESSOR MPRA"/>
    <property type="match status" value="1"/>
</dbReference>
<keyword evidence="6" id="KW-0418">Kinase</keyword>
<dbReference type="EMBL" id="JAFCMP010000078">
    <property type="protein sequence ID" value="KAG5188078.1"/>
    <property type="molecule type" value="Genomic_DNA"/>
</dbReference>
<reference evidence="13" key="1">
    <citation type="submission" date="2021-02" db="EMBL/GenBank/DDBJ databases">
        <title>First Annotated Genome of the Yellow-green Alga Tribonema minus.</title>
        <authorList>
            <person name="Mahan K.M."/>
        </authorList>
    </citation>
    <scope>NUCLEOTIDE SEQUENCE</scope>
    <source>
        <strain evidence="13">UTEX B ZZ1240</strain>
    </source>
</reference>
<evidence type="ECO:0000256" key="4">
    <source>
        <dbReference type="ARBA" id="ARBA00022723"/>
    </source>
</evidence>
<dbReference type="InterPro" id="IPR051804">
    <property type="entry name" value="Carb_Metab_Reg_Kinase/Isom"/>
</dbReference>
<evidence type="ECO:0000256" key="8">
    <source>
        <dbReference type="ARBA" id="ARBA00022840"/>
    </source>
</evidence>
<keyword evidence="10" id="KW-0119">Carbohydrate metabolism</keyword>
<evidence type="ECO:0000256" key="12">
    <source>
        <dbReference type="ARBA" id="ARBA00048451"/>
    </source>
</evidence>
<evidence type="ECO:0000256" key="1">
    <source>
        <dbReference type="ARBA" id="ARBA00001946"/>
    </source>
</evidence>
<evidence type="ECO:0000256" key="3">
    <source>
        <dbReference type="ARBA" id="ARBA00022679"/>
    </source>
</evidence>
<sequence>MTIYCGVEGGGTTWRVAIAEGHPSNITELEVFPTLDNASEQLAVIRKWLDNHKFDTLGIATFGPIDPNPKSSTYGYITTTPKPGWHNVDVVGALSDGSVPVAFDTDVNAPALAEYMWNGAEGETSCAYITVGTGIGVGLVVNGKPIHGLLHPEAGHLCLQRMAGDDFAGVDELFGASVEGLAATPGLAARKGCERSELANLSDDDPIWEPTAHALGSLCASLVLVASPERIVLSGGVLNRTILYPMTRKWTRELLHGYIDHPKVTTDAIDTYITPSNFGQRAGIVGALTLAHVALEGKREHFPAAVSAKEGSQGHGCAVPKAGGDENALRFVQLVSKAAAILTLAAAGITMSKALLGRC</sequence>
<dbReference type="AlphaFoldDB" id="A0A836CJY8"/>
<evidence type="ECO:0000256" key="5">
    <source>
        <dbReference type="ARBA" id="ARBA00022741"/>
    </source>
</evidence>
<evidence type="ECO:0000256" key="9">
    <source>
        <dbReference type="ARBA" id="ARBA00022842"/>
    </source>
</evidence>
<protein>
    <recommendedName>
        <fullName evidence="11">fructokinase</fullName>
        <ecNumber evidence="11">2.7.1.4</ecNumber>
    </recommendedName>
</protein>
<dbReference type="PROSITE" id="PS01125">
    <property type="entry name" value="ROK"/>
    <property type="match status" value="1"/>
</dbReference>
<dbReference type="Proteomes" id="UP000664859">
    <property type="component" value="Unassembled WGS sequence"/>
</dbReference>
<evidence type="ECO:0000256" key="6">
    <source>
        <dbReference type="ARBA" id="ARBA00022777"/>
    </source>
</evidence>
<keyword evidence="14" id="KW-1185">Reference proteome</keyword>
<keyword evidence="5" id="KW-0547">Nucleotide-binding</keyword>
<dbReference type="CDD" id="cd24067">
    <property type="entry name" value="ASKHA_NBD_ROK_BsFRK-like"/>
    <property type="match status" value="1"/>
</dbReference>
<keyword evidence="3" id="KW-0808">Transferase</keyword>
<dbReference type="GO" id="GO:0008865">
    <property type="term" value="F:fructokinase activity"/>
    <property type="evidence" value="ECO:0007669"/>
    <property type="project" value="UniProtKB-EC"/>
</dbReference>
<organism evidence="13 14">
    <name type="scientific">Tribonema minus</name>
    <dbReference type="NCBI Taxonomy" id="303371"/>
    <lineage>
        <taxon>Eukaryota</taxon>
        <taxon>Sar</taxon>
        <taxon>Stramenopiles</taxon>
        <taxon>Ochrophyta</taxon>
        <taxon>PX clade</taxon>
        <taxon>Xanthophyceae</taxon>
        <taxon>Tribonematales</taxon>
        <taxon>Tribonemataceae</taxon>
        <taxon>Tribonema</taxon>
    </lineage>
</organism>
<accession>A0A836CJY8</accession>
<dbReference type="SUPFAM" id="SSF53067">
    <property type="entry name" value="Actin-like ATPase domain"/>
    <property type="match status" value="1"/>
</dbReference>
<comment type="similarity">
    <text evidence="2">Belongs to the ROK (NagC/XylR) family.</text>
</comment>
<dbReference type="EC" id="2.7.1.4" evidence="11"/>
<comment type="cofactor">
    <cofactor evidence="1">
        <name>Mg(2+)</name>
        <dbReference type="ChEBI" id="CHEBI:18420"/>
    </cofactor>
</comment>
<dbReference type="InterPro" id="IPR043129">
    <property type="entry name" value="ATPase_NBD"/>
</dbReference>